<evidence type="ECO:0000256" key="1">
    <source>
        <dbReference type="SAM" id="MobiDB-lite"/>
    </source>
</evidence>
<dbReference type="RefSeq" id="WP_337994142.1">
    <property type="nucleotide sequence ID" value="NZ_BAABHN010000034.1"/>
</dbReference>
<organism evidence="3 4">
    <name type="scientific">Actinomycetospora chibensis</name>
    <dbReference type="NCBI Taxonomy" id="663606"/>
    <lineage>
        <taxon>Bacteria</taxon>
        <taxon>Bacillati</taxon>
        <taxon>Actinomycetota</taxon>
        <taxon>Actinomycetes</taxon>
        <taxon>Pseudonocardiales</taxon>
        <taxon>Pseudonocardiaceae</taxon>
        <taxon>Actinomycetospora</taxon>
    </lineage>
</organism>
<keyword evidence="4" id="KW-1185">Reference proteome</keyword>
<protein>
    <submittedName>
        <fullName evidence="3">DUF3099 domain-containing protein</fullName>
    </submittedName>
</protein>
<dbReference type="Pfam" id="PF11298">
    <property type="entry name" value="DUF3099"/>
    <property type="match status" value="1"/>
</dbReference>
<sequence length="145" mass="15024">MRRHHNPVSTSPLSTGTASTGTASTGTASTGTASTSPVLITGAPVSPAAEFAARRRRYSLIMSLRIPCLVLAGVLALGFGWSIAAAVIVVLSVPLPWVAVLIANDGPPRKAEKVARYRPDRVVEARDTKALGTGMVIDVPPDRAA</sequence>
<evidence type="ECO:0000256" key="2">
    <source>
        <dbReference type="SAM" id="Phobius"/>
    </source>
</evidence>
<gene>
    <name evidence="3" type="ORF">ACFPEL_15720</name>
</gene>
<feature type="compositionally biased region" description="Low complexity" evidence="1">
    <location>
        <begin position="9"/>
        <end position="36"/>
    </location>
</feature>
<evidence type="ECO:0000313" key="3">
    <source>
        <dbReference type="EMBL" id="MFC4833862.1"/>
    </source>
</evidence>
<accession>A0ABV9RNU2</accession>
<comment type="caution">
    <text evidence="3">The sequence shown here is derived from an EMBL/GenBank/DDBJ whole genome shotgun (WGS) entry which is preliminary data.</text>
</comment>
<evidence type="ECO:0000313" key="4">
    <source>
        <dbReference type="Proteomes" id="UP001595909"/>
    </source>
</evidence>
<feature type="region of interest" description="Disordered" evidence="1">
    <location>
        <begin position="1"/>
        <end position="36"/>
    </location>
</feature>
<dbReference type="EMBL" id="JBHSIM010000034">
    <property type="protein sequence ID" value="MFC4833862.1"/>
    <property type="molecule type" value="Genomic_DNA"/>
</dbReference>
<proteinExistence type="predicted"/>
<keyword evidence="2" id="KW-1133">Transmembrane helix</keyword>
<keyword evidence="2" id="KW-0812">Transmembrane</keyword>
<reference evidence="4" key="1">
    <citation type="journal article" date="2019" name="Int. J. Syst. Evol. Microbiol.">
        <title>The Global Catalogue of Microorganisms (GCM) 10K type strain sequencing project: providing services to taxonomists for standard genome sequencing and annotation.</title>
        <authorList>
            <consortium name="The Broad Institute Genomics Platform"/>
            <consortium name="The Broad Institute Genome Sequencing Center for Infectious Disease"/>
            <person name="Wu L."/>
            <person name="Ma J."/>
        </authorList>
    </citation>
    <scope>NUCLEOTIDE SEQUENCE [LARGE SCALE GENOMIC DNA]</scope>
    <source>
        <strain evidence="4">CCUG 50347</strain>
    </source>
</reference>
<feature type="transmembrane region" description="Helical" evidence="2">
    <location>
        <begin position="58"/>
        <end position="77"/>
    </location>
</feature>
<keyword evidence="2" id="KW-0472">Membrane</keyword>
<name>A0ABV9RNU2_9PSEU</name>
<dbReference type="InterPro" id="IPR021449">
    <property type="entry name" value="DUF3099"/>
</dbReference>
<dbReference type="Proteomes" id="UP001595909">
    <property type="component" value="Unassembled WGS sequence"/>
</dbReference>
<feature type="transmembrane region" description="Helical" evidence="2">
    <location>
        <begin position="83"/>
        <end position="103"/>
    </location>
</feature>